<dbReference type="Gene3D" id="3.30.2310.20">
    <property type="entry name" value="RelE-like"/>
    <property type="match status" value="1"/>
</dbReference>
<dbReference type="SUPFAM" id="SSF143011">
    <property type="entry name" value="RelE-like"/>
    <property type="match status" value="1"/>
</dbReference>
<keyword evidence="2" id="KW-1277">Toxin-antitoxin system</keyword>
<dbReference type="PANTHER" id="PTHR38039">
    <property type="entry name" value="TOXIN YOEB"/>
    <property type="match status" value="1"/>
</dbReference>
<evidence type="ECO:0000256" key="4">
    <source>
        <dbReference type="ARBA" id="ARBA00022759"/>
    </source>
</evidence>
<evidence type="ECO:0000313" key="7">
    <source>
        <dbReference type="EMBL" id="AOZ10388.1"/>
    </source>
</evidence>
<reference evidence="7 8" key="1">
    <citation type="submission" date="2016-10" db="EMBL/GenBank/DDBJ databases">
        <title>Complete genome sequences of three Cupriavidus strains isolated from various Malaysian environments.</title>
        <authorList>
            <person name="Abdullah A.A.-A."/>
            <person name="Shafie N.A.H."/>
            <person name="Lau N.S."/>
        </authorList>
    </citation>
    <scope>NUCLEOTIDE SEQUENCE [LARGE SCALE GENOMIC DNA]</scope>
    <source>
        <strain evidence="7 8">USMAA1020</strain>
    </source>
</reference>
<evidence type="ECO:0000256" key="3">
    <source>
        <dbReference type="ARBA" id="ARBA00022722"/>
    </source>
</evidence>
<dbReference type="EMBL" id="CP017755">
    <property type="protein sequence ID" value="AOZ10388.1"/>
    <property type="molecule type" value="Genomic_DNA"/>
</dbReference>
<protein>
    <recommendedName>
        <fullName evidence="6">Putative mRNA interferase YoeB</fullName>
    </recommendedName>
</protein>
<dbReference type="InterPro" id="IPR035093">
    <property type="entry name" value="RelE/ParE_toxin_dom_sf"/>
</dbReference>
<gene>
    <name evidence="7" type="ORF">BKK80_32920</name>
</gene>
<evidence type="ECO:0000256" key="2">
    <source>
        <dbReference type="ARBA" id="ARBA00022649"/>
    </source>
</evidence>
<evidence type="ECO:0000256" key="1">
    <source>
        <dbReference type="ARBA" id="ARBA00008172"/>
    </source>
</evidence>
<keyword evidence="3" id="KW-0540">Nuclease</keyword>
<accession>A0ABM6FEY7</accession>
<organism evidence="7 8">
    <name type="scientific">Cupriavidus malaysiensis</name>
    <dbReference type="NCBI Taxonomy" id="367825"/>
    <lineage>
        <taxon>Bacteria</taxon>
        <taxon>Pseudomonadati</taxon>
        <taxon>Pseudomonadota</taxon>
        <taxon>Betaproteobacteria</taxon>
        <taxon>Burkholderiales</taxon>
        <taxon>Burkholderiaceae</taxon>
        <taxon>Cupriavidus</taxon>
    </lineage>
</organism>
<sequence>MTRQLVFMPDAWDDYLYWQGQDRKTLKRINQLIQDTTRNPFDGVGKPEPLTGNLSGYWSRRIDNTNRLVYHANDDELTIIACRLHYGAK</sequence>
<dbReference type="NCBIfam" id="TIGR02116">
    <property type="entry name" value="toxin_Txe_YoeB"/>
    <property type="match status" value="1"/>
</dbReference>
<dbReference type="InterPro" id="IPR009614">
    <property type="entry name" value="YoeB_toxin"/>
</dbReference>
<keyword evidence="8" id="KW-1185">Reference proteome</keyword>
<proteinExistence type="inferred from homology"/>
<comment type="similarity">
    <text evidence="1">Belongs to the YoeB family.</text>
</comment>
<dbReference type="RefSeq" id="WP_071018114.1">
    <property type="nucleotide sequence ID" value="NZ_CP017755.1"/>
</dbReference>
<dbReference type="Proteomes" id="UP000177515">
    <property type="component" value="Chromosome 2"/>
</dbReference>
<dbReference type="Pfam" id="PF06769">
    <property type="entry name" value="YoeB_toxin"/>
    <property type="match status" value="1"/>
</dbReference>
<evidence type="ECO:0000256" key="5">
    <source>
        <dbReference type="ARBA" id="ARBA00022801"/>
    </source>
</evidence>
<name>A0ABM6FEY7_9BURK</name>
<dbReference type="PANTHER" id="PTHR38039:SF1">
    <property type="entry name" value="TOXIN YOEB"/>
    <property type="match status" value="1"/>
</dbReference>
<keyword evidence="4" id="KW-0255">Endonuclease</keyword>
<evidence type="ECO:0000313" key="8">
    <source>
        <dbReference type="Proteomes" id="UP000177515"/>
    </source>
</evidence>
<evidence type="ECO:0000256" key="6">
    <source>
        <dbReference type="ARBA" id="ARBA00030388"/>
    </source>
</evidence>
<keyword evidence="5" id="KW-0378">Hydrolase</keyword>